<proteinExistence type="predicted"/>
<dbReference type="InterPro" id="IPR012337">
    <property type="entry name" value="RNaseH-like_sf"/>
</dbReference>
<dbReference type="SUPFAM" id="SSF53098">
    <property type="entry name" value="Ribonuclease H-like"/>
    <property type="match status" value="1"/>
</dbReference>
<dbReference type="InterPro" id="IPR043502">
    <property type="entry name" value="DNA/RNA_pol_sf"/>
</dbReference>
<dbReference type="KEGG" id="tpsc:RBB77_11575"/>
<accession>A0AAU7ZK95</accession>
<sequence>MMVFDTETRIDATQRLTFGSYRFLTNGECQEEGLFFANDLPEHDRQVLERYATEHPAEANNKKLKLLTLNQFLSKFYSSVYKGRCLLVGFNLPFDLSRVARDSTTARGRFAGGFSLELWSYIDKSGNELKNGFRPRVGIKQIDGKRALKGFTARNGCDPSDLIPDGSPTGEPEEGYIFRGHFLDLRTLAFALTDRSYSLASACEGFEVEHGKQHAEHHGEITSEYIDYNRRDVLATAELAEKLLAEFDKHPIDLQPTKAYSPASIGKSHLQAMGIRPILERQPDFPKKYLGYAQSAFFGGRTSAHIRKVPIPVVYTDFLSMYPTVNINMGLWDFVTAQELTIDDHCEKEITDFLNCVSADHLFNPDTWKNLAAFVQIIPDDDILPSRSKYATASNDWQVGVNHMYSDAENSTALWFALPDVVASVILTGRVPKIVDAFRLKAKGKSKGLKPISLRNAIKVDPRNQDLFKVVIEERKRLDFGTDTSKSEKGRLDKALKVLANSTSYGIYAEMNRQESDEMVNVLCHGIDPEPFTCKVKHPEIPGKYCFPPLAALITSAARLMLSLLEHCVSEKGGTYAMEDTDSMAIVATERGGLIPCPGGSYLKDGQPAIKALSWNEVEEIANRFEALNPYDRDAIPGSVLKIEGDNFDPTRKQRQLYCFAISAKRYALFLKDKHGNPALLRNGVNNDEDRWSEHGLGHLLNPTDPESEDRKWAGQAWLNMVRGALSFPRANLGFEDLPAVGRVTVSSPAVIRPLAKLNEGKPYSGQIKPFNFLLTCHVKPFGHPKGADPERFHLIAPYNNNSAQWLKMDWIDQYTGNTYRITTSEYTGSARTAFVKTYGDVLREYEYHPESKCADATGDPCDKQTVGLLQRRHITVDQIKYIGKESNHLEDVDAGLVHSRESVYTEYVDQSRDEWQTKILPLLKRLPLKTLISESGLSRRALMDIRAARSRPHLKNQECLRGIAITKAKGPE</sequence>
<organism evidence="1">
    <name type="scientific">Tunturiibacter psychrotolerans</name>
    <dbReference type="NCBI Taxonomy" id="3069686"/>
    <lineage>
        <taxon>Bacteria</taxon>
        <taxon>Pseudomonadati</taxon>
        <taxon>Acidobacteriota</taxon>
        <taxon>Terriglobia</taxon>
        <taxon>Terriglobales</taxon>
        <taxon>Acidobacteriaceae</taxon>
        <taxon>Tunturiibacter</taxon>
    </lineage>
</organism>
<dbReference type="RefSeq" id="WP_353061945.1">
    <property type="nucleotide sequence ID" value="NZ_CP132942.1"/>
</dbReference>
<dbReference type="SUPFAM" id="SSF56672">
    <property type="entry name" value="DNA/RNA polymerases"/>
    <property type="match status" value="1"/>
</dbReference>
<dbReference type="AlphaFoldDB" id="A0AAU7ZK95"/>
<reference evidence="1" key="2">
    <citation type="journal article" date="2024" name="Environ. Microbiol.">
        <title>Genome analysis and description of Tunturibacter gen. nov. expands the diversity of Terriglobia in tundra soils.</title>
        <authorList>
            <person name="Messyasz A."/>
            <person name="Mannisto M.K."/>
            <person name="Kerkhof L.J."/>
            <person name="Haggblom M.M."/>
        </authorList>
    </citation>
    <scope>NUCLEOTIDE SEQUENCE</scope>
    <source>
        <strain evidence="1">X5P6</strain>
    </source>
</reference>
<dbReference type="EMBL" id="CP132942">
    <property type="protein sequence ID" value="XCB31103.1"/>
    <property type="molecule type" value="Genomic_DNA"/>
</dbReference>
<reference evidence="1" key="1">
    <citation type="submission" date="2023-08" db="EMBL/GenBank/DDBJ databases">
        <authorList>
            <person name="Messyasz A."/>
            <person name="Mannisto M.K."/>
            <person name="Kerkhof L.J."/>
            <person name="Haggblom M."/>
        </authorList>
    </citation>
    <scope>NUCLEOTIDE SEQUENCE</scope>
    <source>
        <strain evidence="1">X5P6</strain>
    </source>
</reference>
<gene>
    <name evidence="1" type="ORF">RBB77_11575</name>
</gene>
<evidence type="ECO:0000313" key="1">
    <source>
        <dbReference type="EMBL" id="XCB31103.1"/>
    </source>
</evidence>
<name>A0AAU7ZK95_9BACT</name>
<protein>
    <submittedName>
        <fullName evidence="1">DNA polymerase</fullName>
    </submittedName>
</protein>